<dbReference type="Proteomes" id="UP000643403">
    <property type="component" value="Unassembled WGS sequence"/>
</dbReference>
<keyword evidence="2" id="KW-1185">Reference proteome</keyword>
<reference evidence="2" key="1">
    <citation type="journal article" date="2019" name="Int. J. Syst. Evol. Microbiol.">
        <title>The Global Catalogue of Microorganisms (GCM) 10K type strain sequencing project: providing services to taxonomists for standard genome sequencing and annotation.</title>
        <authorList>
            <consortium name="The Broad Institute Genomics Platform"/>
            <consortium name="The Broad Institute Genome Sequencing Center for Infectious Disease"/>
            <person name="Wu L."/>
            <person name="Ma J."/>
        </authorList>
    </citation>
    <scope>NUCLEOTIDE SEQUENCE [LARGE SCALE GENOMIC DNA]</scope>
    <source>
        <strain evidence="2">KCTC 22558</strain>
    </source>
</reference>
<sequence>MVANIIPFPKRGRFASEPGADSKWKCGTCADEAVALADIELPAGARSRIWLCAGCIDEADEAVFH</sequence>
<comment type="caution">
    <text evidence="1">The sequence shown here is derived from an EMBL/GenBank/DDBJ whole genome shotgun (WGS) entry which is preliminary data.</text>
</comment>
<evidence type="ECO:0000313" key="1">
    <source>
        <dbReference type="EMBL" id="GGZ72164.1"/>
    </source>
</evidence>
<dbReference type="RefSeq" id="WP_189451103.1">
    <property type="nucleotide sequence ID" value="NZ_BMXY01000005.1"/>
</dbReference>
<evidence type="ECO:0008006" key="3">
    <source>
        <dbReference type="Google" id="ProtNLM"/>
    </source>
</evidence>
<evidence type="ECO:0000313" key="2">
    <source>
        <dbReference type="Proteomes" id="UP000643403"/>
    </source>
</evidence>
<dbReference type="EMBL" id="BMXY01000005">
    <property type="protein sequence ID" value="GGZ72164.1"/>
    <property type="molecule type" value="Genomic_DNA"/>
</dbReference>
<organism evidence="1 2">
    <name type="scientific">Cognatilysobacter xinjiangensis</name>
    <dbReference type="NCBI Taxonomy" id="546892"/>
    <lineage>
        <taxon>Bacteria</taxon>
        <taxon>Pseudomonadati</taxon>
        <taxon>Pseudomonadota</taxon>
        <taxon>Gammaproteobacteria</taxon>
        <taxon>Lysobacterales</taxon>
        <taxon>Lysobacteraceae</taxon>
        <taxon>Cognatilysobacter</taxon>
    </lineage>
</organism>
<name>A0ABQ3C7H8_9GAMM</name>
<protein>
    <recommendedName>
        <fullName evidence="3">ClpX-type ZB domain-containing protein</fullName>
    </recommendedName>
</protein>
<proteinExistence type="predicted"/>
<accession>A0ABQ3C7H8</accession>
<gene>
    <name evidence="1" type="ORF">GCM10008101_28040</name>
</gene>